<keyword evidence="2" id="KW-1185">Reference proteome</keyword>
<accession>A0AAV7G8Q7</accession>
<protein>
    <submittedName>
        <fullName evidence="1">Uncharacterized protein</fullName>
    </submittedName>
</protein>
<dbReference type="AlphaFoldDB" id="A0AAV7G8Q7"/>
<evidence type="ECO:0000313" key="2">
    <source>
        <dbReference type="Proteomes" id="UP000775213"/>
    </source>
</evidence>
<reference evidence="1 2" key="1">
    <citation type="journal article" date="2021" name="Hortic Res">
        <title>Chromosome-scale assembly of the Dendrobium chrysotoxum genome enhances the understanding of orchid evolution.</title>
        <authorList>
            <person name="Zhang Y."/>
            <person name="Zhang G.Q."/>
            <person name="Zhang D."/>
            <person name="Liu X.D."/>
            <person name="Xu X.Y."/>
            <person name="Sun W.H."/>
            <person name="Yu X."/>
            <person name="Zhu X."/>
            <person name="Wang Z.W."/>
            <person name="Zhao X."/>
            <person name="Zhong W.Y."/>
            <person name="Chen H."/>
            <person name="Yin W.L."/>
            <person name="Huang T."/>
            <person name="Niu S.C."/>
            <person name="Liu Z.J."/>
        </authorList>
    </citation>
    <scope>NUCLEOTIDE SEQUENCE [LARGE SCALE GENOMIC DNA]</scope>
    <source>
        <strain evidence="1">Lindl</strain>
    </source>
</reference>
<name>A0AAV7G8Q7_DENCH</name>
<dbReference type="EMBL" id="JAGFBR010000016">
    <property type="protein sequence ID" value="KAH0452786.1"/>
    <property type="molecule type" value="Genomic_DNA"/>
</dbReference>
<evidence type="ECO:0000313" key="1">
    <source>
        <dbReference type="EMBL" id="KAH0452786.1"/>
    </source>
</evidence>
<organism evidence="1 2">
    <name type="scientific">Dendrobium chrysotoxum</name>
    <name type="common">Orchid</name>
    <dbReference type="NCBI Taxonomy" id="161865"/>
    <lineage>
        <taxon>Eukaryota</taxon>
        <taxon>Viridiplantae</taxon>
        <taxon>Streptophyta</taxon>
        <taxon>Embryophyta</taxon>
        <taxon>Tracheophyta</taxon>
        <taxon>Spermatophyta</taxon>
        <taxon>Magnoliopsida</taxon>
        <taxon>Liliopsida</taxon>
        <taxon>Asparagales</taxon>
        <taxon>Orchidaceae</taxon>
        <taxon>Epidendroideae</taxon>
        <taxon>Malaxideae</taxon>
        <taxon>Dendrobiinae</taxon>
        <taxon>Dendrobium</taxon>
    </lineage>
</organism>
<dbReference type="Proteomes" id="UP000775213">
    <property type="component" value="Unassembled WGS sequence"/>
</dbReference>
<comment type="caution">
    <text evidence="1">The sequence shown here is derived from an EMBL/GenBank/DDBJ whole genome shotgun (WGS) entry which is preliminary data.</text>
</comment>
<sequence length="254" mass="28125">MQRVGLCMKNAHKLCVLNGKRTGRRHSSPCKVPMRPICPHDRFFSSLNRAIKTFVEKRLASEKEPISFATHPSPISFGSPLYLSSPKPQPASFKPSALDESSGPAPEFLSIPSPMVYDPAPPLKAQKDEFKYEEDEDEIDRLISLLGLSANGEEGDGGLGSCHCSGGEFYRRAVGVKGPICEKEMGRLDGWIEHYRRERREPARLAHLLLAKAVSMEASRGGDDDDDDDAFGAIGFPPTVEEFLEHDPPFQKDE</sequence>
<proteinExistence type="predicted"/>
<gene>
    <name evidence="1" type="ORF">IEQ34_017110</name>
</gene>